<organism evidence="1 2">
    <name type="scientific">Stigmatella aurantiaca (strain DW4/3-1)</name>
    <dbReference type="NCBI Taxonomy" id="378806"/>
    <lineage>
        <taxon>Bacteria</taxon>
        <taxon>Pseudomonadati</taxon>
        <taxon>Myxococcota</taxon>
        <taxon>Myxococcia</taxon>
        <taxon>Myxococcales</taxon>
        <taxon>Cystobacterineae</taxon>
        <taxon>Archangiaceae</taxon>
        <taxon>Stigmatella</taxon>
    </lineage>
</organism>
<sequence>MPPSTWKEARVARGVPATDNRDMTSSPFFGRFPRFSSSSRLPFLLLGLTLAAWLAGCGDDEDGQLPKPVSIAEARGRNIGSTVTLQGFVTVQPGAFQSAIGDNGFALQDRTAGIYVKLEQKLNFGLGTQIRVQGTVDEQNGLRILKALPSQVEQIPGTQIIEPRTVRTGEVNESTEGLLVQVTGNVTQVFRDDSPYGYELFINDGSGETQIYVHLTAGFDRATLEALQAGQSITVVGLTAQYETQYEVAPRQPSDLKTN</sequence>
<dbReference type="STRING" id="378806.STAUR_0234"/>
<dbReference type="eggNOG" id="COG2374">
    <property type="taxonomic scope" value="Bacteria"/>
</dbReference>
<accession>E3FM39</accession>
<dbReference type="HOGENOM" id="CLU_085712_0_0_7"/>
<gene>
    <name evidence="1" type="ordered locus">STAUR_0234</name>
</gene>
<proteinExistence type="predicted"/>
<dbReference type="SUPFAM" id="SSF101756">
    <property type="entry name" value="Hypothetical protein YgiW"/>
    <property type="match status" value="1"/>
</dbReference>
<evidence type="ECO:0000313" key="2">
    <source>
        <dbReference type="Proteomes" id="UP000001351"/>
    </source>
</evidence>
<evidence type="ECO:0000313" key="1">
    <source>
        <dbReference type="EMBL" id="ADO68043.1"/>
    </source>
</evidence>
<dbReference type="InterPro" id="IPR036700">
    <property type="entry name" value="BOBF_sf"/>
</dbReference>
<dbReference type="AlphaFoldDB" id="E3FM39"/>
<keyword evidence="2" id="KW-1185">Reference proteome</keyword>
<reference evidence="1 2" key="1">
    <citation type="journal article" date="2011" name="Mol. Biol. Evol.">
        <title>Comparative genomic analysis of fruiting body formation in Myxococcales.</title>
        <authorList>
            <person name="Huntley S."/>
            <person name="Hamann N."/>
            <person name="Wegener-Feldbrugge S."/>
            <person name="Treuner-Lange A."/>
            <person name="Kube M."/>
            <person name="Reinhardt R."/>
            <person name="Klages S."/>
            <person name="Muller R."/>
            <person name="Ronning C.M."/>
            <person name="Nierman W.C."/>
            <person name="Sogaard-Andersen L."/>
        </authorList>
    </citation>
    <scope>NUCLEOTIDE SEQUENCE [LARGE SCALE GENOMIC DNA]</scope>
    <source>
        <strain evidence="1 2">DW4/3-1</strain>
    </source>
</reference>
<dbReference type="KEGG" id="sur:STAUR_0234"/>
<dbReference type="Proteomes" id="UP000001351">
    <property type="component" value="Chromosome"/>
</dbReference>
<name>E3FM39_STIAD</name>
<dbReference type="EMBL" id="CP002271">
    <property type="protein sequence ID" value="ADO68043.1"/>
    <property type="molecule type" value="Genomic_DNA"/>
</dbReference>
<protein>
    <submittedName>
        <fullName evidence="1">OB-fold nucleic acid binding domain protein</fullName>
    </submittedName>
</protein>